<sequence length="83" mass="9686">MSKRVAMCRSASVQYTPLRHMDPQRWLREFGLRNTLHAWMAFKTIRRHPTTFSFDACGTRTYEKIKHCAALAAVFTHDGLDPF</sequence>
<accession>A0ABS8TVB1</accession>
<organism evidence="1 2">
    <name type="scientific">Xylella taiwanensis</name>
    <dbReference type="NCBI Taxonomy" id="1444770"/>
    <lineage>
        <taxon>Bacteria</taxon>
        <taxon>Pseudomonadati</taxon>
        <taxon>Pseudomonadota</taxon>
        <taxon>Gammaproteobacteria</taxon>
        <taxon>Lysobacterales</taxon>
        <taxon>Lysobacteraceae</taxon>
        <taxon>Xylella</taxon>
    </lineage>
</organism>
<dbReference type="EMBL" id="JAJPPU010000001">
    <property type="protein sequence ID" value="MCD8472434.1"/>
    <property type="molecule type" value="Genomic_DNA"/>
</dbReference>
<keyword evidence="2" id="KW-1185">Reference proteome</keyword>
<reference evidence="1" key="1">
    <citation type="submission" date="2021-11" db="EMBL/GenBank/DDBJ databases">
        <title>Genome sequence of Xylella taiwanensis PLS432.</title>
        <authorList>
            <person name="Weng L.-W."/>
            <person name="Su C.-C."/>
            <person name="Tsai C.-W."/>
            <person name="Kuo C.-H."/>
        </authorList>
    </citation>
    <scope>NUCLEOTIDE SEQUENCE</scope>
    <source>
        <strain evidence="1">PLS432</strain>
    </source>
</reference>
<gene>
    <name evidence="1" type="ORF">LPH55_02825</name>
</gene>
<proteinExistence type="predicted"/>
<protein>
    <submittedName>
        <fullName evidence="1">Uncharacterized protein</fullName>
    </submittedName>
</protein>
<comment type="caution">
    <text evidence="1">The sequence shown here is derived from an EMBL/GenBank/DDBJ whole genome shotgun (WGS) entry which is preliminary data.</text>
</comment>
<name>A0ABS8TVB1_9GAMM</name>
<evidence type="ECO:0000313" key="2">
    <source>
        <dbReference type="Proteomes" id="UP001430701"/>
    </source>
</evidence>
<evidence type="ECO:0000313" key="1">
    <source>
        <dbReference type="EMBL" id="MCD8472434.1"/>
    </source>
</evidence>
<dbReference type="Proteomes" id="UP001430701">
    <property type="component" value="Unassembled WGS sequence"/>
</dbReference>